<dbReference type="Pfam" id="PF13843">
    <property type="entry name" value="DDE_Tnp_1_7"/>
    <property type="match status" value="3"/>
</dbReference>
<comment type="caution">
    <text evidence="2">The sequence shown here is derived from an EMBL/GenBank/DDBJ whole genome shotgun (WGS) entry which is preliminary data.</text>
</comment>
<evidence type="ECO:0000313" key="3">
    <source>
        <dbReference type="Proteomes" id="UP001159363"/>
    </source>
</evidence>
<proteinExistence type="predicted"/>
<evidence type="ECO:0000259" key="1">
    <source>
        <dbReference type="Pfam" id="PF13843"/>
    </source>
</evidence>
<feature type="domain" description="PiggyBac transposable element-derived protein" evidence="1">
    <location>
        <begin position="60"/>
        <end position="207"/>
    </location>
</feature>
<accession>A0ABQ9G128</accession>
<feature type="domain" description="PiggyBac transposable element-derived protein" evidence="1">
    <location>
        <begin position="213"/>
        <end position="289"/>
    </location>
</feature>
<protein>
    <recommendedName>
        <fullName evidence="1">PiggyBac transposable element-derived protein domain-containing protein</fullName>
    </recommendedName>
</protein>
<evidence type="ECO:0000313" key="2">
    <source>
        <dbReference type="EMBL" id="KAJ8866181.1"/>
    </source>
</evidence>
<dbReference type="Proteomes" id="UP001159363">
    <property type="component" value="Chromosome 16"/>
</dbReference>
<dbReference type="InterPro" id="IPR029526">
    <property type="entry name" value="PGBD"/>
</dbReference>
<sequence length="345" mass="39248">MRQIIVLQSGKDNTAVDTSCGDVVDWKWEQSLVELMCHPFTGVSGIAPYLNLDNNSSRAAIFLLYLNDNIVEHIVEQINKYGSSDSTFVSTTPDEFQVYLALLILMGIIHKPTLQSYWSKEVTEDTPYSRSVMPRLHFVALNKYLHLVDNKTLDPADSLRKICPIITTSSNSFQAVYTLPGSMCINEPLMKCRGRLHFIQYNKSKQKTDGTPASTAIVMEMMQKCDLLNKGYSLYIDNWYSSPELVHRLFSAGTNVCGTVHTNRKHMPKELAKEKLKVGEAVAYKSGKVHRKMQIKIVKPTAVIDYNMKMRGVDVGDQILSKCHVMRRHSKAYKKIFFYVVDMML</sequence>
<name>A0ABQ9G128_9NEOP</name>
<gene>
    <name evidence="2" type="ORF">PR048_033705</name>
</gene>
<feature type="domain" description="PiggyBac transposable element-derived protein" evidence="1">
    <location>
        <begin position="292"/>
        <end position="344"/>
    </location>
</feature>
<dbReference type="PANTHER" id="PTHR46599:SF3">
    <property type="entry name" value="PIGGYBAC TRANSPOSABLE ELEMENT-DERIVED PROTEIN 4"/>
    <property type="match status" value="1"/>
</dbReference>
<reference evidence="2 3" key="1">
    <citation type="submission" date="2023-02" db="EMBL/GenBank/DDBJ databases">
        <title>LHISI_Scaffold_Assembly.</title>
        <authorList>
            <person name="Stuart O.P."/>
            <person name="Cleave R."/>
            <person name="Magrath M.J.L."/>
            <person name="Mikheyev A.S."/>
        </authorList>
    </citation>
    <scope>NUCLEOTIDE SEQUENCE [LARGE SCALE GENOMIC DNA]</scope>
    <source>
        <strain evidence="2">Daus_M_001</strain>
        <tissue evidence="2">Leg muscle</tissue>
    </source>
</reference>
<keyword evidence="3" id="KW-1185">Reference proteome</keyword>
<dbReference type="PANTHER" id="PTHR46599">
    <property type="entry name" value="PIGGYBAC TRANSPOSABLE ELEMENT-DERIVED PROTEIN 4"/>
    <property type="match status" value="1"/>
</dbReference>
<dbReference type="EMBL" id="JARBHB010000017">
    <property type="protein sequence ID" value="KAJ8866181.1"/>
    <property type="molecule type" value="Genomic_DNA"/>
</dbReference>
<organism evidence="2 3">
    <name type="scientific">Dryococelus australis</name>
    <dbReference type="NCBI Taxonomy" id="614101"/>
    <lineage>
        <taxon>Eukaryota</taxon>
        <taxon>Metazoa</taxon>
        <taxon>Ecdysozoa</taxon>
        <taxon>Arthropoda</taxon>
        <taxon>Hexapoda</taxon>
        <taxon>Insecta</taxon>
        <taxon>Pterygota</taxon>
        <taxon>Neoptera</taxon>
        <taxon>Polyneoptera</taxon>
        <taxon>Phasmatodea</taxon>
        <taxon>Verophasmatodea</taxon>
        <taxon>Anareolatae</taxon>
        <taxon>Phasmatidae</taxon>
        <taxon>Eurycanthinae</taxon>
        <taxon>Dryococelus</taxon>
    </lineage>
</organism>